<dbReference type="AlphaFoldDB" id="A0A840UNQ9"/>
<dbReference type="CDD" id="cd06261">
    <property type="entry name" value="TM_PBP2"/>
    <property type="match status" value="1"/>
</dbReference>
<dbReference type="SUPFAM" id="SSF161098">
    <property type="entry name" value="MetI-like"/>
    <property type="match status" value="1"/>
</dbReference>
<dbReference type="EMBL" id="JACHFE010000008">
    <property type="protein sequence ID" value="MBB5322477.1"/>
    <property type="molecule type" value="Genomic_DNA"/>
</dbReference>
<reference evidence="10 11" key="1">
    <citation type="submission" date="2020-08" db="EMBL/GenBank/DDBJ databases">
        <title>Genomic Encyclopedia of Type Strains, Phase IV (KMG-IV): sequencing the most valuable type-strain genomes for metagenomic binning, comparative biology and taxonomic classification.</title>
        <authorList>
            <person name="Goeker M."/>
        </authorList>
    </citation>
    <scope>NUCLEOTIDE SEQUENCE [LARGE SCALE GENOMIC DNA]</scope>
    <source>
        <strain evidence="10 11">DSM 22359</strain>
    </source>
</reference>
<feature type="transmembrane region" description="Helical" evidence="8">
    <location>
        <begin position="187"/>
        <end position="208"/>
    </location>
</feature>
<feature type="transmembrane region" description="Helical" evidence="8">
    <location>
        <begin position="109"/>
        <end position="129"/>
    </location>
</feature>
<dbReference type="InterPro" id="IPR051789">
    <property type="entry name" value="Bact_Polyamine_Transport"/>
</dbReference>
<feature type="transmembrane region" description="Helical" evidence="8">
    <location>
        <begin position="20"/>
        <end position="50"/>
    </location>
</feature>
<name>A0A840UNQ9_9GAMM</name>
<keyword evidence="3 8" id="KW-0813">Transport</keyword>
<accession>A0A840UNQ9</accession>
<proteinExistence type="inferred from homology"/>
<protein>
    <submittedName>
        <fullName evidence="10">Spermidine/putrescine transport system permease protein</fullName>
    </submittedName>
</protein>
<feature type="domain" description="ABC transmembrane type-1" evidence="9">
    <location>
        <begin position="71"/>
        <end position="258"/>
    </location>
</feature>
<dbReference type="GO" id="GO:0005886">
    <property type="term" value="C:plasma membrane"/>
    <property type="evidence" value="ECO:0007669"/>
    <property type="project" value="UniProtKB-SubCell"/>
</dbReference>
<feature type="transmembrane region" description="Helical" evidence="8">
    <location>
        <begin position="141"/>
        <end position="166"/>
    </location>
</feature>
<keyword evidence="11" id="KW-1185">Reference proteome</keyword>
<evidence type="ECO:0000256" key="6">
    <source>
        <dbReference type="ARBA" id="ARBA00022989"/>
    </source>
</evidence>
<evidence type="ECO:0000256" key="5">
    <source>
        <dbReference type="ARBA" id="ARBA00022692"/>
    </source>
</evidence>
<evidence type="ECO:0000256" key="4">
    <source>
        <dbReference type="ARBA" id="ARBA00022475"/>
    </source>
</evidence>
<dbReference type="InterPro" id="IPR000515">
    <property type="entry name" value="MetI-like"/>
</dbReference>
<sequence length="268" mass="29714">MDTPSSAFGSRASERAMRIWTLVVLAFIYLPMVAVVLASLSKIRFFMFPIKSWSLEWYGSVLGSIEIRDYLWTSVLIAALVTLISVLLAIAGALAFARYDWKGRTLYQKLILLPIFFPQAVLGLAILLWSSAWDIAPGWELAVFAHLVWIVPVVTLVISIQVYGFDPAVEEAAFDLGASRWQVFKEITLPILWPGIFSGALFAFLLSWGNFPLSTFTTGAEQTIPEWLYAKMVAGYTPQVPALGTLTTLLAGILLLGGYWLGTRGRKQ</sequence>
<feature type="transmembrane region" description="Helical" evidence="8">
    <location>
        <begin position="70"/>
        <end position="97"/>
    </location>
</feature>
<dbReference type="PROSITE" id="PS50928">
    <property type="entry name" value="ABC_TM1"/>
    <property type="match status" value="1"/>
</dbReference>
<keyword evidence="7 8" id="KW-0472">Membrane</keyword>
<feature type="transmembrane region" description="Helical" evidence="8">
    <location>
        <begin position="242"/>
        <end position="262"/>
    </location>
</feature>
<evidence type="ECO:0000259" key="9">
    <source>
        <dbReference type="PROSITE" id="PS50928"/>
    </source>
</evidence>
<evidence type="ECO:0000256" key="3">
    <source>
        <dbReference type="ARBA" id="ARBA00022448"/>
    </source>
</evidence>
<dbReference type="Pfam" id="PF00528">
    <property type="entry name" value="BPD_transp_1"/>
    <property type="match status" value="1"/>
</dbReference>
<evidence type="ECO:0000313" key="10">
    <source>
        <dbReference type="EMBL" id="MBB5322477.1"/>
    </source>
</evidence>
<dbReference type="InterPro" id="IPR035906">
    <property type="entry name" value="MetI-like_sf"/>
</dbReference>
<dbReference type="PANTHER" id="PTHR43848">
    <property type="entry name" value="PUTRESCINE TRANSPORT SYSTEM PERMEASE PROTEIN POTI"/>
    <property type="match status" value="1"/>
</dbReference>
<gene>
    <name evidence="10" type="ORF">HNR38_002978</name>
</gene>
<evidence type="ECO:0000256" key="7">
    <source>
        <dbReference type="ARBA" id="ARBA00023136"/>
    </source>
</evidence>
<evidence type="ECO:0000256" key="1">
    <source>
        <dbReference type="ARBA" id="ARBA00004651"/>
    </source>
</evidence>
<dbReference type="Proteomes" id="UP000591735">
    <property type="component" value="Unassembled WGS sequence"/>
</dbReference>
<dbReference type="PANTHER" id="PTHR43848:SF2">
    <property type="entry name" value="PUTRESCINE TRANSPORT SYSTEM PERMEASE PROTEIN POTI"/>
    <property type="match status" value="1"/>
</dbReference>
<dbReference type="Gene3D" id="1.10.3720.10">
    <property type="entry name" value="MetI-like"/>
    <property type="match status" value="1"/>
</dbReference>
<keyword evidence="4" id="KW-1003">Cell membrane</keyword>
<comment type="similarity">
    <text evidence="2">Belongs to the binding-protein-dependent transport system permease family. CysTW subfamily.</text>
</comment>
<evidence type="ECO:0000256" key="8">
    <source>
        <dbReference type="RuleBase" id="RU363032"/>
    </source>
</evidence>
<comment type="caution">
    <text evidence="10">The sequence shown here is derived from an EMBL/GenBank/DDBJ whole genome shotgun (WGS) entry which is preliminary data.</text>
</comment>
<comment type="subcellular location">
    <subcellularLocation>
        <location evidence="1 8">Cell membrane</location>
        <topology evidence="1 8">Multi-pass membrane protein</topology>
    </subcellularLocation>
</comment>
<keyword evidence="6 8" id="KW-1133">Transmembrane helix</keyword>
<dbReference type="RefSeq" id="WP_183705701.1">
    <property type="nucleotide sequence ID" value="NZ_JACHFE010000008.1"/>
</dbReference>
<keyword evidence="5 8" id="KW-0812">Transmembrane</keyword>
<evidence type="ECO:0000313" key="11">
    <source>
        <dbReference type="Proteomes" id="UP000591735"/>
    </source>
</evidence>
<evidence type="ECO:0000256" key="2">
    <source>
        <dbReference type="ARBA" id="ARBA00007069"/>
    </source>
</evidence>
<organism evidence="10 11">
    <name type="scientific">Marinobacter oulmenensis</name>
    <dbReference type="NCBI Taxonomy" id="643747"/>
    <lineage>
        <taxon>Bacteria</taxon>
        <taxon>Pseudomonadati</taxon>
        <taxon>Pseudomonadota</taxon>
        <taxon>Gammaproteobacteria</taxon>
        <taxon>Pseudomonadales</taxon>
        <taxon>Marinobacteraceae</taxon>
        <taxon>Marinobacter</taxon>
    </lineage>
</organism>
<dbReference type="GO" id="GO:0055085">
    <property type="term" value="P:transmembrane transport"/>
    <property type="evidence" value="ECO:0007669"/>
    <property type="project" value="InterPro"/>
</dbReference>